<evidence type="ECO:0000313" key="3">
    <source>
        <dbReference type="Proteomes" id="UP000019805"/>
    </source>
</evidence>
<dbReference type="STRING" id="1437824.BN940_05426"/>
<dbReference type="EMBL" id="HG916765">
    <property type="protein sequence ID" value="CDM23554.1"/>
    <property type="molecule type" value="Genomic_DNA"/>
</dbReference>
<gene>
    <name evidence="2" type="ORF">BN940_05426</name>
</gene>
<dbReference type="KEGG" id="cdn:BN940_05426"/>
<dbReference type="Proteomes" id="UP000019805">
    <property type="component" value="Chromosome"/>
</dbReference>
<keyword evidence="3" id="KW-1185">Reference proteome</keyword>
<feature type="region of interest" description="Disordered" evidence="1">
    <location>
        <begin position="1"/>
        <end position="29"/>
    </location>
</feature>
<proteinExistence type="predicted"/>
<organism evidence="2 3">
    <name type="scientific">Castellaniella defragrans (strain DSM 12143 / CCUG 39792 / 65Phen)</name>
    <name type="common">Alcaligenes defragrans</name>
    <dbReference type="NCBI Taxonomy" id="1437824"/>
    <lineage>
        <taxon>Bacteria</taxon>
        <taxon>Pseudomonadati</taxon>
        <taxon>Pseudomonadota</taxon>
        <taxon>Betaproteobacteria</taxon>
        <taxon>Burkholderiales</taxon>
        <taxon>Alcaligenaceae</taxon>
        <taxon>Castellaniella</taxon>
    </lineage>
</organism>
<dbReference type="HOGENOM" id="CLU_3286799_0_0_4"/>
<evidence type="ECO:0000256" key="1">
    <source>
        <dbReference type="SAM" id="MobiDB-lite"/>
    </source>
</evidence>
<dbReference type="AlphaFoldDB" id="W8WVF9"/>
<evidence type="ECO:0000313" key="2">
    <source>
        <dbReference type="EMBL" id="CDM23554.1"/>
    </source>
</evidence>
<sequence length="40" mass="4276">MAPAANRPGSLSGSVRQAVEPWRGKPQQGGDDYCLLCEVM</sequence>
<accession>W8WVF9</accession>
<name>W8WVF9_CASD6</name>
<reference evidence="2 3" key="1">
    <citation type="journal article" date="2014" name="BMC Microbiol.">
        <title>The oxygen-independent metabolism of cyclic monoterpenes in Castellaniella defragrans 65Phen.</title>
        <authorList>
            <person name="Petasch J."/>
            <person name="Disch E.M."/>
            <person name="Markert S."/>
            <person name="Becher D."/>
            <person name="Schweder T."/>
            <person name="Huttel B."/>
            <person name="Reinhardt R."/>
            <person name="Harder J."/>
        </authorList>
    </citation>
    <scope>NUCLEOTIDE SEQUENCE [LARGE SCALE GENOMIC DNA]</scope>
    <source>
        <strain evidence="2">65Phen</strain>
    </source>
</reference>
<protein>
    <submittedName>
        <fullName evidence="2">Uncharacterized protein</fullName>
    </submittedName>
</protein>